<dbReference type="InterPro" id="IPR018066">
    <property type="entry name" value="Tubby_C_CS"/>
</dbReference>
<feature type="region of interest" description="Disordered" evidence="7">
    <location>
        <begin position="398"/>
        <end position="435"/>
    </location>
</feature>
<dbReference type="GO" id="GO:0061512">
    <property type="term" value="P:protein localization to cilium"/>
    <property type="evidence" value="ECO:0007669"/>
    <property type="project" value="TreeGrafter"/>
</dbReference>
<evidence type="ECO:0000256" key="1">
    <source>
        <dbReference type="ARBA" id="ARBA00004496"/>
    </source>
</evidence>
<comment type="caution">
    <text evidence="10">The sequence shown here is derived from an EMBL/GenBank/DDBJ whole genome shotgun (WGS) entry which is preliminary data.</text>
</comment>
<keyword evidence="11" id="KW-1185">Reference proteome</keyword>
<feature type="region of interest" description="Disordered" evidence="7">
    <location>
        <begin position="342"/>
        <end position="378"/>
    </location>
</feature>
<dbReference type="GO" id="GO:0005929">
    <property type="term" value="C:cilium"/>
    <property type="evidence" value="ECO:0007669"/>
    <property type="project" value="TreeGrafter"/>
</dbReference>
<dbReference type="Pfam" id="PF15319">
    <property type="entry name" value="RHINO"/>
    <property type="match status" value="1"/>
</dbReference>
<feature type="region of interest" description="Disordered" evidence="7">
    <location>
        <begin position="447"/>
        <end position="512"/>
    </location>
</feature>
<protein>
    <recommendedName>
        <fullName evidence="6">Tubby-like protein</fullName>
    </recommendedName>
</protein>
<feature type="compositionally biased region" description="Polar residues" evidence="7">
    <location>
        <begin position="82"/>
        <end position="105"/>
    </location>
</feature>
<dbReference type="PANTHER" id="PTHR16517:SF138">
    <property type="entry name" value="TUBBY-RELATED PROTEIN 3"/>
    <property type="match status" value="1"/>
</dbReference>
<dbReference type="GO" id="GO:0000077">
    <property type="term" value="P:DNA damage checkpoint signaling"/>
    <property type="evidence" value="ECO:0007669"/>
    <property type="project" value="InterPro"/>
</dbReference>
<dbReference type="EMBL" id="JANIIK010000036">
    <property type="protein sequence ID" value="KAJ3612150.1"/>
    <property type="molecule type" value="Genomic_DNA"/>
</dbReference>
<accession>A0A9Q0ERL3</accession>
<feature type="region of interest" description="Disordered" evidence="7">
    <location>
        <begin position="34"/>
        <end position="203"/>
    </location>
</feature>
<evidence type="ECO:0000259" key="8">
    <source>
        <dbReference type="Pfam" id="PF01167"/>
    </source>
</evidence>
<dbReference type="InterPro" id="IPR000007">
    <property type="entry name" value="Tubby_C"/>
</dbReference>
<feature type="compositionally biased region" description="Acidic residues" evidence="7">
    <location>
        <begin position="458"/>
        <end position="468"/>
    </location>
</feature>
<sequence length="761" mass="84245">MPRKSRKTQKPPLSFLERSLEGARLHREPEVRAAIHPRSFIKATPTTRESTSPTGPLKWVSPQFEPSHLNTAPARRGRRKACSTTSSILDRCSQLSRKTSLQTNKFPALSFNRGPTQPPHLDGRSKQARGNPSKKGPVAALASTNRQESPPEKQRPSREAPLPSQQTPKRRTRGTHNVSTSTSGSSERPRSPPPNLPTVRRESPGPLALAAMRPRCAATSETPGAGGCVISCPLDVDTPEGLLLHGGEGAPSPRVYSLLGPPSQPQSQPKTLVADTPEQDYGLRVTWRRRKGRRWIHFKPEILDPGVLSSALGYGRFWSCLDDDSTSLRQQKLEKQRALLEQKQRRKRQEPLMVQPNPEARARRSGRPRRGEEQAPLVDTRLAVAADAVMEGIDGPAAFLLPPEASERGSRTTSQSQSPVGEDPERDGDTESLLEPKMDLHELLQKRGLSGSMKYDEEPSDDEDTEGPEADRSLTPNTDPTTRPASASSAKSNSEPLAPGSPSAATPDGSSVEVDDLEEFVVRPAPRGLIVKCRITRDKKGMDRGLYPTYFMHLEREDGRRVFLLAGRKRKKSKTSNYLISSFMGKLRSNILGTKFTVYDSGTNPGKAPGALLEESNTRQELAAICYETNVLGFKGPRKMTVVIPGMNMNFERVPVRPSNEQENLLSKWQNRSLENLIELHNKAPVWNDDTQSYVLNFHGRVTQASVKNFQIVHDNDPDYIVMQFGRVAEDIFTLDYNYPMCALQAFAIGLSSFDSKLACE</sequence>
<dbReference type="PANTHER" id="PTHR16517">
    <property type="entry name" value="TUBBY-RELATED"/>
    <property type="match status" value="1"/>
</dbReference>
<dbReference type="Pfam" id="PF01167">
    <property type="entry name" value="Tub"/>
    <property type="match status" value="1"/>
</dbReference>
<dbReference type="Proteomes" id="UP001148018">
    <property type="component" value="Unassembled WGS sequence"/>
</dbReference>
<evidence type="ECO:0000313" key="11">
    <source>
        <dbReference type="Proteomes" id="UP001148018"/>
    </source>
</evidence>
<dbReference type="GO" id="GO:0005634">
    <property type="term" value="C:nucleus"/>
    <property type="evidence" value="ECO:0007669"/>
    <property type="project" value="InterPro"/>
</dbReference>
<comment type="similarity">
    <text evidence="3 6">Belongs to the TUB family.</text>
</comment>
<dbReference type="InterPro" id="IPR025659">
    <property type="entry name" value="Tubby-like_C"/>
</dbReference>
<evidence type="ECO:0000313" key="10">
    <source>
        <dbReference type="EMBL" id="KAJ3612150.1"/>
    </source>
</evidence>
<evidence type="ECO:0000256" key="3">
    <source>
        <dbReference type="ARBA" id="ARBA00007129"/>
    </source>
</evidence>
<keyword evidence="5" id="KW-0964">Secreted</keyword>
<dbReference type="OrthoDB" id="8775810at2759"/>
<gene>
    <name evidence="10" type="ORF">NHX12_020427</name>
</gene>
<evidence type="ECO:0000256" key="7">
    <source>
        <dbReference type="SAM" id="MobiDB-lite"/>
    </source>
</evidence>
<dbReference type="PROSITE" id="PS01200">
    <property type="entry name" value="TUB_1"/>
    <property type="match status" value="1"/>
</dbReference>
<feature type="domain" description="Tubby N-terminal" evidence="9">
    <location>
        <begin position="391"/>
        <end position="502"/>
    </location>
</feature>
<feature type="compositionally biased region" description="Polar residues" evidence="7">
    <location>
        <begin position="44"/>
        <end position="54"/>
    </location>
</feature>
<dbReference type="PRINTS" id="PR01574">
    <property type="entry name" value="TUBBYPROTEIN"/>
</dbReference>
<dbReference type="GO" id="GO:0005737">
    <property type="term" value="C:cytoplasm"/>
    <property type="evidence" value="ECO:0007669"/>
    <property type="project" value="UniProtKB-SubCell"/>
</dbReference>
<name>A0A9Q0ERL3_9TELE</name>
<dbReference type="FunFam" id="3.20.90.10:FF:000001">
    <property type="entry name" value="Tubby-like protein"/>
    <property type="match status" value="1"/>
</dbReference>
<evidence type="ECO:0000256" key="6">
    <source>
        <dbReference type="RuleBase" id="RU361125"/>
    </source>
</evidence>
<dbReference type="GO" id="GO:0005576">
    <property type="term" value="C:extracellular region"/>
    <property type="evidence" value="ECO:0007669"/>
    <property type="project" value="UniProtKB-SubCell"/>
</dbReference>
<dbReference type="InterPro" id="IPR029293">
    <property type="entry name" value="RHNO1"/>
</dbReference>
<comment type="subcellular location">
    <subcellularLocation>
        <location evidence="1">Cytoplasm</location>
    </subcellularLocation>
    <subcellularLocation>
        <location evidence="2">Secreted</location>
    </subcellularLocation>
</comment>
<dbReference type="GO" id="GO:0071479">
    <property type="term" value="P:cellular response to ionizing radiation"/>
    <property type="evidence" value="ECO:0007669"/>
    <property type="project" value="InterPro"/>
</dbReference>
<evidence type="ECO:0000256" key="4">
    <source>
        <dbReference type="ARBA" id="ARBA00022490"/>
    </source>
</evidence>
<dbReference type="SUPFAM" id="SSF54518">
    <property type="entry name" value="Tubby C-terminal domain-like"/>
    <property type="match status" value="1"/>
</dbReference>
<evidence type="ECO:0000259" key="9">
    <source>
        <dbReference type="Pfam" id="PF16322"/>
    </source>
</evidence>
<dbReference type="InterPro" id="IPR005398">
    <property type="entry name" value="Tubby_N"/>
</dbReference>
<reference evidence="10" key="1">
    <citation type="submission" date="2022-07" db="EMBL/GenBank/DDBJ databases">
        <title>Chromosome-level genome of Muraenolepis orangiensis.</title>
        <authorList>
            <person name="Kim J."/>
        </authorList>
    </citation>
    <scope>NUCLEOTIDE SEQUENCE</scope>
    <source>
        <strain evidence="10">KU_S4_2022</strain>
        <tissue evidence="10">Muscle</tissue>
    </source>
</reference>
<dbReference type="PROSITE" id="PS01201">
    <property type="entry name" value="TUB_2"/>
    <property type="match status" value="1"/>
</dbReference>
<proteinExistence type="inferred from homology"/>
<organism evidence="10 11">
    <name type="scientific">Muraenolepis orangiensis</name>
    <name type="common">Patagonian moray cod</name>
    <dbReference type="NCBI Taxonomy" id="630683"/>
    <lineage>
        <taxon>Eukaryota</taxon>
        <taxon>Metazoa</taxon>
        <taxon>Chordata</taxon>
        <taxon>Craniata</taxon>
        <taxon>Vertebrata</taxon>
        <taxon>Euteleostomi</taxon>
        <taxon>Actinopterygii</taxon>
        <taxon>Neopterygii</taxon>
        <taxon>Teleostei</taxon>
        <taxon>Neoteleostei</taxon>
        <taxon>Acanthomorphata</taxon>
        <taxon>Zeiogadaria</taxon>
        <taxon>Gadariae</taxon>
        <taxon>Gadiformes</taxon>
        <taxon>Muraenolepidoidei</taxon>
        <taxon>Muraenolepididae</taxon>
        <taxon>Muraenolepis</taxon>
    </lineage>
</organism>
<feature type="compositionally biased region" description="Polar residues" evidence="7">
    <location>
        <begin position="474"/>
        <end position="495"/>
    </location>
</feature>
<dbReference type="Gene3D" id="3.20.90.10">
    <property type="entry name" value="Tubby Protein, Chain A"/>
    <property type="match status" value="1"/>
</dbReference>
<evidence type="ECO:0000256" key="5">
    <source>
        <dbReference type="ARBA" id="ARBA00022525"/>
    </source>
</evidence>
<feature type="compositionally biased region" description="Acidic residues" evidence="7">
    <location>
        <begin position="422"/>
        <end position="432"/>
    </location>
</feature>
<feature type="domain" description="Tubby N-terminal" evidence="9">
    <location>
        <begin position="335"/>
        <end position="388"/>
    </location>
</feature>
<dbReference type="Pfam" id="PF16322">
    <property type="entry name" value="Tub_N"/>
    <property type="match status" value="2"/>
</dbReference>
<feature type="compositionally biased region" description="Basic and acidic residues" evidence="7">
    <location>
        <begin position="149"/>
        <end position="158"/>
    </location>
</feature>
<dbReference type="AlphaFoldDB" id="A0A9Q0ERL3"/>
<keyword evidence="4" id="KW-0963">Cytoplasm</keyword>
<feature type="domain" description="Tubby C-terminal" evidence="8">
    <location>
        <begin position="523"/>
        <end position="756"/>
    </location>
</feature>
<evidence type="ECO:0000256" key="2">
    <source>
        <dbReference type="ARBA" id="ARBA00004613"/>
    </source>
</evidence>
<dbReference type="PRINTS" id="PR01573">
    <property type="entry name" value="SUPERTUBBY"/>
</dbReference>